<dbReference type="Gene3D" id="3.30.450.20">
    <property type="entry name" value="PAS domain"/>
    <property type="match status" value="1"/>
</dbReference>
<dbReference type="OrthoDB" id="5338382at2"/>
<evidence type="ECO:0000256" key="1">
    <source>
        <dbReference type="SAM" id="Phobius"/>
    </source>
</evidence>
<dbReference type="AlphaFoldDB" id="A0A3D8IFI2"/>
<reference evidence="2 3" key="1">
    <citation type="submission" date="2018-04" db="EMBL/GenBank/DDBJ databases">
        <title>Novel Campyloabacter and Helicobacter Species and Strains.</title>
        <authorList>
            <person name="Mannion A.J."/>
            <person name="Shen Z."/>
            <person name="Fox J.G."/>
        </authorList>
    </citation>
    <scope>NUCLEOTIDE SEQUENCE [LARGE SCALE GENOMIC DNA]</scope>
    <source>
        <strain evidence="2 3">MIT 99-5101</strain>
    </source>
</reference>
<proteinExistence type="predicted"/>
<keyword evidence="3" id="KW-1185">Reference proteome</keyword>
<dbReference type="EMBL" id="NXLS01000003">
    <property type="protein sequence ID" value="RDU63301.1"/>
    <property type="molecule type" value="Genomic_DNA"/>
</dbReference>
<keyword evidence="1" id="KW-0472">Membrane</keyword>
<feature type="transmembrane region" description="Helical" evidence="1">
    <location>
        <begin position="274"/>
        <end position="295"/>
    </location>
</feature>
<feature type="transmembrane region" description="Helical" evidence="1">
    <location>
        <begin position="245"/>
        <end position="268"/>
    </location>
</feature>
<dbReference type="InterPro" id="IPR029151">
    <property type="entry name" value="Sensor-like_sf"/>
</dbReference>
<feature type="transmembrane region" description="Helical" evidence="1">
    <location>
        <begin position="161"/>
        <end position="183"/>
    </location>
</feature>
<keyword evidence="1" id="KW-0812">Transmembrane</keyword>
<accession>A0A3D8IFI2</accession>
<dbReference type="Proteomes" id="UP000256650">
    <property type="component" value="Unassembled WGS sequence"/>
</dbReference>
<dbReference type="CDD" id="cd18773">
    <property type="entry name" value="PDC1_HK_sensor"/>
    <property type="match status" value="1"/>
</dbReference>
<protein>
    <recommendedName>
        <fullName evidence="4">General glycosylation pathway protein</fullName>
    </recommendedName>
</protein>
<gene>
    <name evidence="2" type="ORF">CQA43_04020</name>
</gene>
<evidence type="ECO:0000313" key="2">
    <source>
        <dbReference type="EMBL" id="RDU63301.1"/>
    </source>
</evidence>
<dbReference type="RefSeq" id="WP_115551329.1">
    <property type="nucleotide sequence ID" value="NZ_CAONBV010000006.1"/>
</dbReference>
<evidence type="ECO:0008006" key="4">
    <source>
        <dbReference type="Google" id="ProtNLM"/>
    </source>
</evidence>
<dbReference type="SUPFAM" id="SSF103190">
    <property type="entry name" value="Sensory domain-like"/>
    <property type="match status" value="1"/>
</dbReference>
<comment type="caution">
    <text evidence="2">The sequence shown here is derived from an EMBL/GenBank/DDBJ whole genome shotgun (WGS) entry which is preliminary data.</text>
</comment>
<organism evidence="2 3">
    <name type="scientific">Helicobacter ganmani</name>
    <dbReference type="NCBI Taxonomy" id="60246"/>
    <lineage>
        <taxon>Bacteria</taxon>
        <taxon>Pseudomonadati</taxon>
        <taxon>Campylobacterota</taxon>
        <taxon>Epsilonproteobacteria</taxon>
        <taxon>Campylobacterales</taxon>
        <taxon>Helicobacteraceae</taxon>
        <taxon>Helicobacter</taxon>
    </lineage>
</organism>
<dbReference type="GeneID" id="82535450"/>
<name>A0A3D8IFI2_9HELI</name>
<evidence type="ECO:0000313" key="3">
    <source>
        <dbReference type="Proteomes" id="UP000256650"/>
    </source>
</evidence>
<sequence>MLSKDIAHFSEMRYEIRAYLCFLMQRNIKNHLPHIELNKIVDGIKKIEKEVGIFELIYVLDSSGSLVIDGISRDSNIECKKGENHNERAYFYRAVKEKKCILTDPYPSLASGNLVITVSYPLYNDKGDLAYVVCMDVRLERSLELVRTTPLFGFSFGIGKCVYFLMALSLFLVCSLLLIKGSISLWDALYRFGSLEILDIKDVFEATILITLSLAIFDLVRAIFEEEVLGRQKSQDSKVVHKTMTRFLGSIVIALAIESLMLVFKFAITAPEKLLYAVYLIVAVTFLLAGLALYVRLTANLKRD</sequence>
<feature type="transmembrane region" description="Helical" evidence="1">
    <location>
        <begin position="203"/>
        <end position="224"/>
    </location>
</feature>
<keyword evidence="1" id="KW-1133">Transmembrane helix</keyword>